<evidence type="ECO:0000313" key="2">
    <source>
        <dbReference type="EMBL" id="NBI28998.1"/>
    </source>
</evidence>
<sequence>MKKTFIFILIVMLVAITSSNAFAINDNSSNKFKEKDIYKEEKKIEGKNLKLEKVLPEDKKRLKKYFKEKYDKANWESVTKTKVYFVLNEENQLVPLTNEMNEKLNKELNDNQQSSKKSSVQVASCRENCSQKYGLTIYSTAGGWPGTEYPVMKIFGHAFYWDDRPPLDAGLSVDAWAVTWGGNLAIDEYDFFINYDEEHVSNISPATITPNAGIAWEFNEAINKTWPKNNWYAEDGGGTIIAVASREKGEVANSVVHYLHTYEEKVVTSLGLNISATGGGGSIGWQTNTIVQNVSAKDIFNY</sequence>
<proteinExistence type="predicted"/>
<dbReference type="RefSeq" id="WP_160645799.1">
    <property type="nucleotide sequence ID" value="NZ_SIJB01000020.1"/>
</dbReference>
<feature type="signal peptide" evidence="1">
    <location>
        <begin position="1"/>
        <end position="23"/>
    </location>
</feature>
<comment type="caution">
    <text evidence="2">The sequence shown here is derived from an EMBL/GenBank/DDBJ whole genome shotgun (WGS) entry which is preliminary data.</text>
</comment>
<name>A0A6N9Q2R2_9BACL</name>
<dbReference type="OrthoDB" id="9911867at2"/>
<dbReference type="Proteomes" id="UP000448943">
    <property type="component" value="Unassembled WGS sequence"/>
</dbReference>
<gene>
    <name evidence="2" type="ORF">ERL59_08505</name>
</gene>
<keyword evidence="3" id="KW-1185">Reference proteome</keyword>
<protein>
    <submittedName>
        <fullName evidence="2">Uncharacterized protein</fullName>
    </submittedName>
</protein>
<dbReference type="AlphaFoldDB" id="A0A6N9Q2R2"/>
<feature type="chain" id="PRO_5027103381" evidence="1">
    <location>
        <begin position="24"/>
        <end position="302"/>
    </location>
</feature>
<organism evidence="2 3">
    <name type="scientific">Chengkuizengella marina</name>
    <dbReference type="NCBI Taxonomy" id="2507566"/>
    <lineage>
        <taxon>Bacteria</taxon>
        <taxon>Bacillati</taxon>
        <taxon>Bacillota</taxon>
        <taxon>Bacilli</taxon>
        <taxon>Bacillales</taxon>
        <taxon>Paenibacillaceae</taxon>
        <taxon>Chengkuizengella</taxon>
    </lineage>
</organism>
<evidence type="ECO:0000313" key="3">
    <source>
        <dbReference type="Proteomes" id="UP000448943"/>
    </source>
</evidence>
<accession>A0A6N9Q2R2</accession>
<reference evidence="2 3" key="1">
    <citation type="submission" date="2019-01" db="EMBL/GenBank/DDBJ databases">
        <title>Chengkuizengella sp. nov., isolated from deep-sea sediment of East Pacific Ocean.</title>
        <authorList>
            <person name="Yang J."/>
            <person name="Lai Q."/>
            <person name="Shao Z."/>
        </authorList>
    </citation>
    <scope>NUCLEOTIDE SEQUENCE [LARGE SCALE GENOMIC DNA]</scope>
    <source>
        <strain evidence="2 3">YPA3-1-1</strain>
    </source>
</reference>
<evidence type="ECO:0000256" key="1">
    <source>
        <dbReference type="SAM" id="SignalP"/>
    </source>
</evidence>
<dbReference type="EMBL" id="SIJB01000020">
    <property type="protein sequence ID" value="NBI28998.1"/>
    <property type="molecule type" value="Genomic_DNA"/>
</dbReference>
<keyword evidence="1" id="KW-0732">Signal</keyword>